<dbReference type="InterPro" id="IPR037219">
    <property type="entry name" value="Peptidase_M41-like"/>
</dbReference>
<keyword evidence="2" id="KW-1185">Reference proteome</keyword>
<comment type="caution">
    <text evidence="1">The sequence shown here is derived from an EMBL/GenBank/DDBJ whole genome shotgun (WGS) entry which is preliminary data.</text>
</comment>
<organism evidence="1 2">
    <name type="scientific">Saccharomonospora amisosensis</name>
    <dbReference type="NCBI Taxonomy" id="1128677"/>
    <lineage>
        <taxon>Bacteria</taxon>
        <taxon>Bacillati</taxon>
        <taxon>Actinomycetota</taxon>
        <taxon>Actinomycetes</taxon>
        <taxon>Pseudonocardiales</taxon>
        <taxon>Pseudonocardiaceae</taxon>
        <taxon>Saccharomonospora</taxon>
    </lineage>
</organism>
<reference evidence="1 2" key="1">
    <citation type="submission" date="2020-03" db="EMBL/GenBank/DDBJ databases">
        <title>Sequencing the genomes of 1000 actinobacteria strains.</title>
        <authorList>
            <person name="Klenk H.-P."/>
        </authorList>
    </citation>
    <scope>NUCLEOTIDE SEQUENCE [LARGE SCALE GENOMIC DNA]</scope>
    <source>
        <strain evidence="1 2">DSM 45685</strain>
    </source>
</reference>
<evidence type="ECO:0000313" key="1">
    <source>
        <dbReference type="EMBL" id="NIJ11603.1"/>
    </source>
</evidence>
<protein>
    <submittedName>
        <fullName evidence="1">Uncharacterized protein</fullName>
    </submittedName>
</protein>
<dbReference type="GO" id="GO:0005524">
    <property type="term" value="F:ATP binding"/>
    <property type="evidence" value="ECO:0007669"/>
    <property type="project" value="InterPro"/>
</dbReference>
<name>A0A7X5ZQA3_9PSEU</name>
<dbReference type="Proteomes" id="UP000545493">
    <property type="component" value="Unassembled WGS sequence"/>
</dbReference>
<dbReference type="AlphaFoldDB" id="A0A7X5ZQA3"/>
<dbReference type="GO" id="GO:0004222">
    <property type="term" value="F:metalloendopeptidase activity"/>
    <property type="evidence" value="ECO:0007669"/>
    <property type="project" value="InterPro"/>
</dbReference>
<evidence type="ECO:0000313" key="2">
    <source>
        <dbReference type="Proteomes" id="UP000545493"/>
    </source>
</evidence>
<proteinExistence type="predicted"/>
<dbReference type="EMBL" id="JAAOYM010000001">
    <property type="protein sequence ID" value="NIJ11603.1"/>
    <property type="molecule type" value="Genomic_DNA"/>
</dbReference>
<dbReference type="GO" id="GO:0006508">
    <property type="term" value="P:proteolysis"/>
    <property type="evidence" value="ECO:0007669"/>
    <property type="project" value="InterPro"/>
</dbReference>
<gene>
    <name evidence="1" type="ORF">FHU38_001947</name>
</gene>
<accession>A0A7X5ZQA3</accession>
<dbReference type="RefSeq" id="WP_167169157.1">
    <property type="nucleotide sequence ID" value="NZ_JAAOYM010000001.1"/>
</dbReference>
<dbReference type="GO" id="GO:0004176">
    <property type="term" value="F:ATP-dependent peptidase activity"/>
    <property type="evidence" value="ECO:0007669"/>
    <property type="project" value="InterPro"/>
</dbReference>
<sequence>MGLFGPRRDPGDPRQLQIAVHELGHAWVWKAHGLIIRGIEHTGSDGTCHVRHYSDTDSLRAYAIGLWAGFEAEDHWLRANGLGRASRSTSSYDIRQFRRTNRELGPNSLSEAKARSLARKTVHRHWNAIEAAAPRLITKGRLSL</sequence>
<dbReference type="SUPFAM" id="SSF140990">
    <property type="entry name" value="FtsH protease domain-like"/>
    <property type="match status" value="1"/>
</dbReference>